<sequence length="135" mass="15432">MSNTGLKPLRLVFIIYPVYLTGSSSKWAGFYLSEHTDTLQDQKKTESNRPVQKMQMDVDEIGEVLSKAVLKSRKIVIQIEERDSNGYYRPDIVGMIQGSDELGIYVGGTKVGYDEIRNVAFSNELKWSDMERFKI</sequence>
<evidence type="ECO:0000313" key="1">
    <source>
        <dbReference type="EMBL" id="QHU25724.1"/>
    </source>
</evidence>
<geneLocation type="plasmid" evidence="1">
    <name>unnamed</name>
</geneLocation>
<protein>
    <submittedName>
        <fullName evidence="1">Uncharacterized protein</fullName>
    </submittedName>
</protein>
<dbReference type="EMBL" id="MN831419">
    <property type="protein sequence ID" value="QHU25724.1"/>
    <property type="molecule type" value="Genomic_DNA"/>
</dbReference>
<proteinExistence type="predicted"/>
<organism evidence="1">
    <name type="scientific">Enterococcus faecalis</name>
    <name type="common">Streptococcus faecalis</name>
    <dbReference type="NCBI Taxonomy" id="1351"/>
    <lineage>
        <taxon>Bacteria</taxon>
        <taxon>Bacillati</taxon>
        <taxon>Bacillota</taxon>
        <taxon>Bacilli</taxon>
        <taxon>Lactobacillales</taxon>
        <taxon>Enterococcaceae</taxon>
        <taxon>Enterococcus</taxon>
    </lineage>
</organism>
<dbReference type="AlphaFoldDB" id="A0A6C0L7A3"/>
<reference evidence="1" key="1">
    <citation type="submission" date="2019-12" db="EMBL/GenBank/DDBJ databases">
        <title>Linezolid resistance in Enterococcus faecium and Enterococcus faecalis in Ireland; high prevalence of the multidrug-resistant genes optrA and poxtA in clinical isolates with diverse genetic backgrounds.</title>
        <authorList>
            <person name="Egan S.A."/>
            <person name="Shore A.C."/>
            <person name="O'Connell B."/>
            <person name="Brennan G.I."/>
            <person name="Coleman D.C."/>
        </authorList>
    </citation>
    <scope>NUCLEOTIDE SEQUENCE</scope>
    <source>
        <strain evidence="1">M18/0497</strain>
        <plasmid evidence="1">unnamed</plasmid>
    </source>
</reference>
<name>A0A6C0L7A3_ENTFL</name>
<keyword evidence="1" id="KW-0614">Plasmid</keyword>
<accession>A0A6C0L7A3</accession>